<feature type="chain" id="PRO_5046826937" description="Phosphate ABC transporter substrate-binding protein" evidence="1">
    <location>
        <begin position="25"/>
        <end position="143"/>
    </location>
</feature>
<dbReference type="EMBL" id="JAVXZY010000008">
    <property type="protein sequence ID" value="MDT9001198.1"/>
    <property type="molecule type" value="Genomic_DNA"/>
</dbReference>
<proteinExistence type="predicted"/>
<dbReference type="Proteomes" id="UP001246372">
    <property type="component" value="Unassembled WGS sequence"/>
</dbReference>
<dbReference type="RefSeq" id="WP_315652083.1">
    <property type="nucleotide sequence ID" value="NZ_JAVXZY010000008.1"/>
</dbReference>
<evidence type="ECO:0008006" key="4">
    <source>
        <dbReference type="Google" id="ProtNLM"/>
    </source>
</evidence>
<evidence type="ECO:0000256" key="1">
    <source>
        <dbReference type="SAM" id="SignalP"/>
    </source>
</evidence>
<sequence>MKFKSLIRTVCLLLTFWGAGLAQAQVAVIVNPKSATASMTADQVASIFLGKSNSLPSGAAAQAVDLPESSAVRDQFYSKVTGKQAAQVKAAWSRLVFSGKATPPKELASAAEAKKFVAANPDAIAYIEKSAVDATVKVVLSVD</sequence>
<keyword evidence="3" id="KW-1185">Reference proteome</keyword>
<evidence type="ECO:0000313" key="2">
    <source>
        <dbReference type="EMBL" id="MDT9001198.1"/>
    </source>
</evidence>
<name>A0ABU3PGF7_9BURK</name>
<gene>
    <name evidence="2" type="ORF">RQP53_18110</name>
</gene>
<organism evidence="2 3">
    <name type="scientific">Roseateles aquae</name>
    <dbReference type="NCBI Taxonomy" id="3077235"/>
    <lineage>
        <taxon>Bacteria</taxon>
        <taxon>Pseudomonadati</taxon>
        <taxon>Pseudomonadota</taxon>
        <taxon>Betaproteobacteria</taxon>
        <taxon>Burkholderiales</taxon>
        <taxon>Sphaerotilaceae</taxon>
        <taxon>Roseateles</taxon>
    </lineage>
</organism>
<dbReference type="SUPFAM" id="SSF53850">
    <property type="entry name" value="Periplasmic binding protein-like II"/>
    <property type="match status" value="1"/>
</dbReference>
<comment type="caution">
    <text evidence="2">The sequence shown here is derived from an EMBL/GenBank/DDBJ whole genome shotgun (WGS) entry which is preliminary data.</text>
</comment>
<keyword evidence="1" id="KW-0732">Signal</keyword>
<reference evidence="2" key="1">
    <citation type="submission" date="2023-09" db="EMBL/GenBank/DDBJ databases">
        <title>Paucibacter sp. APW11 Genome sequencing and assembly.</title>
        <authorList>
            <person name="Kim I."/>
        </authorList>
    </citation>
    <scope>NUCLEOTIDE SEQUENCE</scope>
    <source>
        <strain evidence="2">APW11</strain>
    </source>
</reference>
<dbReference type="Gene3D" id="3.40.190.10">
    <property type="entry name" value="Periplasmic binding protein-like II"/>
    <property type="match status" value="1"/>
</dbReference>
<protein>
    <recommendedName>
        <fullName evidence="4">Phosphate ABC transporter substrate-binding protein</fullName>
    </recommendedName>
</protein>
<accession>A0ABU3PGF7</accession>
<feature type="signal peptide" evidence="1">
    <location>
        <begin position="1"/>
        <end position="24"/>
    </location>
</feature>
<evidence type="ECO:0000313" key="3">
    <source>
        <dbReference type="Proteomes" id="UP001246372"/>
    </source>
</evidence>